<sequence length="115" mass="13199">MKPVVREYSNDETLQRDVEQLKELGVAREDIYVLSHDDDRTERIANHADANTIGPKEVGLKHAVGNIFSKKGDELRNKIHEIGFSKEEAETFEEHLDEGKVLLFVTDHEKVKTWA</sequence>
<dbReference type="EMBL" id="JOTP01000006">
    <property type="protein sequence ID" value="KEP26856.1"/>
    <property type="molecule type" value="Genomic_DNA"/>
</dbReference>
<evidence type="ECO:0000313" key="2">
    <source>
        <dbReference type="EMBL" id="KEP26856.1"/>
    </source>
</evidence>
<accession>A0A081LC80</accession>
<proteinExistence type="predicted"/>
<dbReference type="RefSeq" id="WP_034320034.1">
    <property type="nucleotide sequence ID" value="NZ_JBCMYH010000017.1"/>
</dbReference>
<gene>
    <name evidence="2" type="ORF">BA70_16680</name>
</gene>
<dbReference type="AlphaFoldDB" id="A0A081LC80"/>
<dbReference type="Proteomes" id="UP000028091">
    <property type="component" value="Unassembled WGS sequence"/>
</dbReference>
<feature type="domain" description="General stress protein 17M-like" evidence="1">
    <location>
        <begin position="3"/>
        <end position="99"/>
    </location>
</feature>
<protein>
    <submittedName>
        <fullName evidence="2">General stress protein</fullName>
    </submittedName>
</protein>
<dbReference type="eggNOG" id="ENOG5032UC2">
    <property type="taxonomic scope" value="Bacteria"/>
</dbReference>
<dbReference type="InterPro" id="IPR025889">
    <property type="entry name" value="GSP17M-like_dom"/>
</dbReference>
<name>A0A081LC80_9BACI</name>
<reference evidence="2 3" key="1">
    <citation type="submission" date="2012-09" db="EMBL/GenBank/DDBJ databases">
        <title>Genome Sequence of Bacillus sp. DW5-4.</title>
        <authorList>
            <person name="Lai Q."/>
            <person name="Liu Y."/>
            <person name="Shao Z."/>
        </authorList>
    </citation>
    <scope>NUCLEOTIDE SEQUENCE [LARGE SCALE GENOMIC DNA]</scope>
    <source>
        <strain evidence="2 3">DW5-4</strain>
    </source>
</reference>
<dbReference type="Pfam" id="PF11181">
    <property type="entry name" value="YflT"/>
    <property type="match status" value="1"/>
</dbReference>
<dbReference type="OrthoDB" id="2353304at2"/>
<evidence type="ECO:0000313" key="3">
    <source>
        <dbReference type="Proteomes" id="UP000028091"/>
    </source>
</evidence>
<comment type="caution">
    <text evidence="2">The sequence shown here is derived from an EMBL/GenBank/DDBJ whole genome shotgun (WGS) entry which is preliminary data.</text>
</comment>
<organism evidence="2 3">
    <name type="scientific">Bacillus zhangzhouensis</name>
    <dbReference type="NCBI Taxonomy" id="1178540"/>
    <lineage>
        <taxon>Bacteria</taxon>
        <taxon>Bacillati</taxon>
        <taxon>Bacillota</taxon>
        <taxon>Bacilli</taxon>
        <taxon>Bacillales</taxon>
        <taxon>Bacillaceae</taxon>
        <taxon>Bacillus</taxon>
    </lineage>
</organism>
<keyword evidence="3" id="KW-1185">Reference proteome</keyword>
<evidence type="ECO:0000259" key="1">
    <source>
        <dbReference type="Pfam" id="PF11181"/>
    </source>
</evidence>